<protein>
    <submittedName>
        <fullName evidence="2">Uncharacterized protein</fullName>
    </submittedName>
</protein>
<evidence type="ECO:0000313" key="3">
    <source>
        <dbReference type="Proteomes" id="UP001323405"/>
    </source>
</evidence>
<comment type="caution">
    <text evidence="2">The sequence shown here is derived from an EMBL/GenBank/DDBJ whole genome shotgun (WGS) entry which is preliminary data.</text>
</comment>
<evidence type="ECO:0000313" key="2">
    <source>
        <dbReference type="EMBL" id="KAK4657088.1"/>
    </source>
</evidence>
<keyword evidence="3" id="KW-1185">Reference proteome</keyword>
<feature type="region of interest" description="Disordered" evidence="1">
    <location>
        <begin position="124"/>
        <end position="156"/>
    </location>
</feature>
<evidence type="ECO:0000256" key="1">
    <source>
        <dbReference type="SAM" id="MobiDB-lite"/>
    </source>
</evidence>
<feature type="compositionally biased region" description="Acidic residues" evidence="1">
    <location>
        <begin position="38"/>
        <end position="51"/>
    </location>
</feature>
<feature type="compositionally biased region" description="Polar residues" evidence="1">
    <location>
        <begin position="1"/>
        <end position="14"/>
    </location>
</feature>
<dbReference type="Proteomes" id="UP001323405">
    <property type="component" value="Unassembled WGS sequence"/>
</dbReference>
<gene>
    <name evidence="2" type="ORF">QC762_209845</name>
</gene>
<name>A0ABR0GMW8_9PEZI</name>
<feature type="region of interest" description="Disordered" evidence="1">
    <location>
        <begin position="1"/>
        <end position="105"/>
    </location>
</feature>
<sequence>MSMTKQATKTAQTSRLDRGYFEPHVSSPLRPLVLDPESQIDEGDPSIDEDAPATTTAGPASLTDEAENSTAAQTSGTDDDEIDEKKLDDDKFDDDDGRDSGRVPLGDITHLLTIPANSKTFGLPQIARPTSHNFAPKKAHKVAEQGPEPEPSGKTQAAIDIPHTHRNNAASSFNLKVELPKQDENAQPLSMPPRRRSGPLAHRAGPSTHYIHVPSFVNNDGSPDHAEMARQWVLEYRKEIQECEEWNAESRKLMSMRGTPRGRRLVKKSGRISSSPLFKSETKTKFGFDLGEQEQKLDFEIFVDEDCEPITSTAAQKWKMKAVAAVVEDTDSISDFELPSPIF</sequence>
<accession>A0ABR0GMW8</accession>
<reference evidence="2 3" key="1">
    <citation type="journal article" date="2023" name="bioRxiv">
        <title>High-quality genome assemblies of four members of thePodospora anserinaspecies complex.</title>
        <authorList>
            <person name="Ament-Velasquez S.L."/>
            <person name="Vogan A.A."/>
            <person name="Wallerman O."/>
            <person name="Hartmann F."/>
            <person name="Gautier V."/>
            <person name="Silar P."/>
            <person name="Giraud T."/>
            <person name="Johannesson H."/>
        </authorList>
    </citation>
    <scope>NUCLEOTIDE SEQUENCE [LARGE SCALE GENOMIC DNA]</scope>
    <source>
        <strain evidence="2 3">CBS 415.72m</strain>
    </source>
</reference>
<organism evidence="2 3">
    <name type="scientific">Podospora pseudocomata</name>
    <dbReference type="NCBI Taxonomy" id="2093779"/>
    <lineage>
        <taxon>Eukaryota</taxon>
        <taxon>Fungi</taxon>
        <taxon>Dikarya</taxon>
        <taxon>Ascomycota</taxon>
        <taxon>Pezizomycotina</taxon>
        <taxon>Sordariomycetes</taxon>
        <taxon>Sordariomycetidae</taxon>
        <taxon>Sordariales</taxon>
        <taxon>Podosporaceae</taxon>
        <taxon>Podospora</taxon>
    </lineage>
</organism>
<dbReference type="EMBL" id="JAFFHA010000004">
    <property type="protein sequence ID" value="KAK4657088.1"/>
    <property type="molecule type" value="Genomic_DNA"/>
</dbReference>
<dbReference type="RefSeq" id="XP_062746062.1">
    <property type="nucleotide sequence ID" value="XM_062887888.1"/>
</dbReference>
<proteinExistence type="predicted"/>
<feature type="region of interest" description="Disordered" evidence="1">
    <location>
        <begin position="180"/>
        <end position="202"/>
    </location>
</feature>
<dbReference type="GeneID" id="87907795"/>